<dbReference type="SUPFAM" id="SSF51556">
    <property type="entry name" value="Metallo-dependent hydrolases"/>
    <property type="match status" value="1"/>
</dbReference>
<dbReference type="InterPro" id="IPR011059">
    <property type="entry name" value="Metal-dep_hydrolase_composite"/>
</dbReference>
<dbReference type="RefSeq" id="WP_174139301.1">
    <property type="nucleotide sequence ID" value="NZ_JABUFE010000010.1"/>
</dbReference>
<dbReference type="InterPro" id="IPR010252">
    <property type="entry name" value="HutF"/>
</dbReference>
<sequence length="454" mass="49750">MAVIWAKQALLPTGWSQDVMVSIFDDGKIDSVQSGIDPSGQCVDILMPAPVNAHSHAFQRSMAGLTEHRGSDPNDSFWSWRKLMFRFLDQLTPDQVQAVSAFVQMQMLQAGYATNVEFHYLHHQPDGMPYDNLAEMSERIIAAADQSGIGLTLLPVHYQFGGCDGRPLAEGQRRFGNNPDQFGKLCDLVQKSLLQLPGDAMFGVAPHSLRAVNAGQFDAFSSLANGGPIHMHLAEQKAEVDEVRHILGCRPVEWVLENLDVNERWCMIHCTQLLPHETKGLARTGAIAGLCAITESSLGDGIFDAVGWFANAGKIAVGSDSNIRISLAEELRTLEYSQRLRDGTRAVMATQKQSTGRRIFDAVCAGGTCAAGRKTGAIAAGNWADLLALDNDHPDLVGCRGDKILDAFIFCGGNEMVRDVWSAGRHLVQKGRHIKQDQITRHYVDAVKQLRAMF</sequence>
<reference evidence="7 8" key="1">
    <citation type="submission" date="2020-06" db="EMBL/GenBank/DDBJ databases">
        <title>Sulfitobacter algicola sp. nov., isolated from green algae.</title>
        <authorList>
            <person name="Wang C."/>
        </authorList>
    </citation>
    <scope>NUCLEOTIDE SEQUENCE [LARGE SCALE GENOMIC DNA]</scope>
    <source>
        <strain evidence="7 8">1151</strain>
    </source>
</reference>
<evidence type="ECO:0000256" key="1">
    <source>
        <dbReference type="ARBA" id="ARBA00001947"/>
    </source>
</evidence>
<dbReference type="NCBIfam" id="TIGR02022">
    <property type="entry name" value="hutF"/>
    <property type="match status" value="1"/>
</dbReference>
<evidence type="ECO:0000256" key="4">
    <source>
        <dbReference type="ARBA" id="ARBA00022833"/>
    </source>
</evidence>
<name>A0ABX2ITB1_9RHOB</name>
<evidence type="ECO:0000256" key="3">
    <source>
        <dbReference type="ARBA" id="ARBA00022801"/>
    </source>
</evidence>
<dbReference type="Gene3D" id="3.20.20.140">
    <property type="entry name" value="Metal-dependent hydrolases"/>
    <property type="match status" value="1"/>
</dbReference>
<dbReference type="InterPro" id="IPR006680">
    <property type="entry name" value="Amidohydro-rel"/>
</dbReference>
<keyword evidence="3 7" id="KW-0378">Hydrolase</keyword>
<keyword evidence="8" id="KW-1185">Reference proteome</keyword>
<dbReference type="Proteomes" id="UP000777935">
    <property type="component" value="Unassembled WGS sequence"/>
</dbReference>
<dbReference type="PANTHER" id="PTHR11271">
    <property type="entry name" value="GUANINE DEAMINASE"/>
    <property type="match status" value="1"/>
</dbReference>
<dbReference type="GO" id="GO:0050416">
    <property type="term" value="F:formimidoylglutamate deiminase activity"/>
    <property type="evidence" value="ECO:0007669"/>
    <property type="project" value="UniProtKB-EC"/>
</dbReference>
<protein>
    <submittedName>
        <fullName evidence="7">Formimidoylglutamate deiminase</fullName>
        <ecNumber evidence="7">3.5.3.13</ecNumber>
    </submittedName>
</protein>
<dbReference type="Pfam" id="PF22429">
    <property type="entry name" value="HutF_N"/>
    <property type="match status" value="1"/>
</dbReference>
<dbReference type="NCBIfam" id="NF006684">
    <property type="entry name" value="PRK09229.1-5"/>
    <property type="match status" value="1"/>
</dbReference>
<proteinExistence type="predicted"/>
<dbReference type="InterPro" id="IPR055156">
    <property type="entry name" value="HutF-like_N"/>
</dbReference>
<comment type="cofactor">
    <cofactor evidence="1">
        <name>Zn(2+)</name>
        <dbReference type="ChEBI" id="CHEBI:29105"/>
    </cofactor>
</comment>
<dbReference type="PANTHER" id="PTHR11271:SF48">
    <property type="entry name" value="AMIDOHYDROLASE-RELATED DOMAIN-CONTAINING PROTEIN"/>
    <property type="match status" value="1"/>
</dbReference>
<dbReference type="InterPro" id="IPR032466">
    <property type="entry name" value="Metal_Hydrolase"/>
</dbReference>
<evidence type="ECO:0000259" key="5">
    <source>
        <dbReference type="Pfam" id="PF01979"/>
    </source>
</evidence>
<keyword evidence="2" id="KW-0479">Metal-binding</keyword>
<dbReference type="EMBL" id="JABUFE010000010">
    <property type="protein sequence ID" value="NSX56148.1"/>
    <property type="molecule type" value="Genomic_DNA"/>
</dbReference>
<comment type="caution">
    <text evidence="7">The sequence shown here is derived from an EMBL/GenBank/DDBJ whole genome shotgun (WGS) entry which is preliminary data.</text>
</comment>
<dbReference type="EC" id="3.5.3.13" evidence="7"/>
<evidence type="ECO:0000259" key="6">
    <source>
        <dbReference type="Pfam" id="PF22429"/>
    </source>
</evidence>
<evidence type="ECO:0000256" key="2">
    <source>
        <dbReference type="ARBA" id="ARBA00022723"/>
    </source>
</evidence>
<evidence type="ECO:0000313" key="7">
    <source>
        <dbReference type="EMBL" id="NSX56148.1"/>
    </source>
</evidence>
<organism evidence="7 8">
    <name type="scientific">Parasulfitobacter algicola</name>
    <dbReference type="NCBI Taxonomy" id="2614809"/>
    <lineage>
        <taxon>Bacteria</taxon>
        <taxon>Pseudomonadati</taxon>
        <taxon>Pseudomonadota</taxon>
        <taxon>Alphaproteobacteria</taxon>
        <taxon>Rhodobacterales</taxon>
        <taxon>Roseobacteraceae</taxon>
        <taxon>Parasulfitobacter</taxon>
    </lineage>
</organism>
<dbReference type="SUPFAM" id="SSF51338">
    <property type="entry name" value="Composite domain of metallo-dependent hydrolases"/>
    <property type="match status" value="1"/>
</dbReference>
<feature type="domain" description="Formimidoylglutamate deiminase N-terminal" evidence="6">
    <location>
        <begin position="1"/>
        <end position="39"/>
    </location>
</feature>
<evidence type="ECO:0000313" key="8">
    <source>
        <dbReference type="Proteomes" id="UP000777935"/>
    </source>
</evidence>
<keyword evidence="4" id="KW-0862">Zinc</keyword>
<dbReference type="InterPro" id="IPR051607">
    <property type="entry name" value="Metallo-dep_hydrolases"/>
</dbReference>
<feature type="domain" description="Amidohydrolase-related" evidence="5">
    <location>
        <begin position="45"/>
        <end position="425"/>
    </location>
</feature>
<dbReference type="Pfam" id="PF01979">
    <property type="entry name" value="Amidohydro_1"/>
    <property type="match status" value="1"/>
</dbReference>
<dbReference type="Gene3D" id="2.30.40.10">
    <property type="entry name" value="Urease, subunit C, domain 1"/>
    <property type="match status" value="1"/>
</dbReference>
<gene>
    <name evidence="7" type="ORF">HRQ87_15240</name>
</gene>
<accession>A0ABX2ITB1</accession>